<evidence type="ECO:0008006" key="4">
    <source>
        <dbReference type="Google" id="ProtNLM"/>
    </source>
</evidence>
<feature type="compositionally biased region" description="Low complexity" evidence="1">
    <location>
        <begin position="194"/>
        <end position="205"/>
    </location>
</feature>
<reference evidence="3" key="1">
    <citation type="submission" date="2024-07" db="EMBL/GenBank/DDBJ databases">
        <authorList>
            <person name="Yu S.T."/>
        </authorList>
    </citation>
    <scope>NUCLEOTIDE SEQUENCE</scope>
    <source>
        <strain evidence="3">R02</strain>
    </source>
</reference>
<keyword evidence="2" id="KW-0732">Signal</keyword>
<proteinExistence type="predicted"/>
<name>A0AB39LVE0_9ACTN</name>
<dbReference type="InterPro" id="IPR006311">
    <property type="entry name" value="TAT_signal"/>
</dbReference>
<organism evidence="3">
    <name type="scientific">Streptomyces sp. R02</name>
    <dbReference type="NCBI Taxonomy" id="3238623"/>
    <lineage>
        <taxon>Bacteria</taxon>
        <taxon>Bacillati</taxon>
        <taxon>Actinomycetota</taxon>
        <taxon>Actinomycetes</taxon>
        <taxon>Kitasatosporales</taxon>
        <taxon>Streptomycetaceae</taxon>
        <taxon>Streptomyces</taxon>
    </lineage>
</organism>
<gene>
    <name evidence="3" type="ORF">AB5J57_32290</name>
</gene>
<dbReference type="EMBL" id="CP163429">
    <property type="protein sequence ID" value="XDP97927.1"/>
    <property type="molecule type" value="Genomic_DNA"/>
</dbReference>
<evidence type="ECO:0000313" key="3">
    <source>
        <dbReference type="EMBL" id="XDP97927.1"/>
    </source>
</evidence>
<dbReference type="AlphaFoldDB" id="A0AB39LVE0"/>
<feature type="signal peptide" evidence="2">
    <location>
        <begin position="1"/>
        <end position="31"/>
    </location>
</feature>
<feature type="region of interest" description="Disordered" evidence="1">
    <location>
        <begin position="194"/>
        <end position="225"/>
    </location>
</feature>
<feature type="compositionally biased region" description="Basic residues" evidence="1">
    <location>
        <begin position="212"/>
        <end position="225"/>
    </location>
</feature>
<evidence type="ECO:0000256" key="2">
    <source>
        <dbReference type="SAM" id="SignalP"/>
    </source>
</evidence>
<evidence type="ECO:0000256" key="1">
    <source>
        <dbReference type="SAM" id="MobiDB-lite"/>
    </source>
</evidence>
<accession>A0AB39LVE0</accession>
<dbReference type="PROSITE" id="PS51318">
    <property type="entry name" value="TAT"/>
    <property type="match status" value="1"/>
</dbReference>
<dbReference type="RefSeq" id="WP_369161284.1">
    <property type="nucleotide sequence ID" value="NZ_CP163429.1"/>
</dbReference>
<protein>
    <recommendedName>
        <fullName evidence="4">N-acetylmuramoyl-L-alanine amidase</fullName>
    </recommendedName>
</protein>
<feature type="chain" id="PRO_5044327646" description="N-acetylmuramoyl-L-alanine amidase" evidence="2">
    <location>
        <begin position="32"/>
        <end position="225"/>
    </location>
</feature>
<sequence>MLSRRSLLRAAAGTGVIIAASGTLVPPVAAAAPRTGSWNGDVSANGWRIAASAMAVHHVEGSDASLGLRRGDAGAVLLHVARRWHYEIAALDTGEGGGVTGHTTRRTVGADFESNHLSGTAIALHPTAYPLAGSERLWPHQEAIVRDILADCEGTVVWGGDLDPVKVSHFHIAARPGDNALTRAAARLAPVRATAARTQTAGTVADPATPSRRAKARRLHRAQDD</sequence>